<dbReference type="EMBL" id="JBELQE010000006">
    <property type="protein sequence ID" value="MER2248360.1"/>
    <property type="molecule type" value="Genomic_DNA"/>
</dbReference>
<dbReference type="InterPro" id="IPR013249">
    <property type="entry name" value="RNA_pol_sigma70_r4_t2"/>
</dbReference>
<dbReference type="PANTHER" id="PTHR43133">
    <property type="entry name" value="RNA POLYMERASE ECF-TYPE SIGMA FACTO"/>
    <property type="match status" value="1"/>
</dbReference>
<evidence type="ECO:0000259" key="6">
    <source>
        <dbReference type="Pfam" id="PF08281"/>
    </source>
</evidence>
<dbReference type="InterPro" id="IPR013325">
    <property type="entry name" value="RNA_pol_sigma_r2"/>
</dbReference>
<dbReference type="Gene3D" id="1.10.1740.10">
    <property type="match status" value="1"/>
</dbReference>
<organism evidence="7 8">
    <name type="scientific">Methylorubrum podarium</name>
    <dbReference type="NCBI Taxonomy" id="200476"/>
    <lineage>
        <taxon>Bacteria</taxon>
        <taxon>Pseudomonadati</taxon>
        <taxon>Pseudomonadota</taxon>
        <taxon>Alphaproteobacteria</taxon>
        <taxon>Hyphomicrobiales</taxon>
        <taxon>Methylobacteriaceae</taxon>
        <taxon>Methylorubrum</taxon>
    </lineage>
</organism>
<keyword evidence="3" id="KW-0731">Sigma factor</keyword>
<evidence type="ECO:0000313" key="8">
    <source>
        <dbReference type="Proteomes" id="UP001480955"/>
    </source>
</evidence>
<dbReference type="InterPro" id="IPR007627">
    <property type="entry name" value="RNA_pol_sigma70_r2"/>
</dbReference>
<name>A0ABV1QG65_9HYPH</name>
<evidence type="ECO:0000313" key="7">
    <source>
        <dbReference type="EMBL" id="MER2248360.1"/>
    </source>
</evidence>
<dbReference type="Proteomes" id="UP001480955">
    <property type="component" value="Unassembled WGS sequence"/>
</dbReference>
<evidence type="ECO:0000259" key="5">
    <source>
        <dbReference type="Pfam" id="PF04542"/>
    </source>
</evidence>
<dbReference type="InterPro" id="IPR039425">
    <property type="entry name" value="RNA_pol_sigma-70-like"/>
</dbReference>
<dbReference type="Pfam" id="PF08281">
    <property type="entry name" value="Sigma70_r4_2"/>
    <property type="match status" value="1"/>
</dbReference>
<evidence type="ECO:0000256" key="1">
    <source>
        <dbReference type="ARBA" id="ARBA00010641"/>
    </source>
</evidence>
<dbReference type="RefSeq" id="WP_350391630.1">
    <property type="nucleotide sequence ID" value="NZ_JBELQE010000006.1"/>
</dbReference>
<protein>
    <submittedName>
        <fullName evidence="7">RNA polymerase sigma factor</fullName>
    </submittedName>
</protein>
<dbReference type="InterPro" id="IPR013324">
    <property type="entry name" value="RNA_pol_sigma_r3/r4-like"/>
</dbReference>
<gene>
    <name evidence="7" type="ORF">ABS772_00400</name>
</gene>
<dbReference type="InterPro" id="IPR014284">
    <property type="entry name" value="RNA_pol_sigma-70_dom"/>
</dbReference>
<proteinExistence type="inferred from homology"/>
<evidence type="ECO:0000256" key="4">
    <source>
        <dbReference type="ARBA" id="ARBA00023163"/>
    </source>
</evidence>
<dbReference type="PANTHER" id="PTHR43133:SF63">
    <property type="entry name" value="RNA POLYMERASE SIGMA FACTOR FECI-RELATED"/>
    <property type="match status" value="1"/>
</dbReference>
<sequence>MSASCAWAENRASADDAERSLDQLLRRYYGELNALAFARLRNRDAAADLVQDAIVRFLASCRNGGHGQGGVESPRYFLRAIVANLAIDVARQNRRRGPPVSLDDALHIADPAPLADRAVTARQEYALLRAALDDMPARWRQALLLNRIEGWSHARIGKHLGISSTMVGKDILAALRRCLAALARAG</sequence>
<keyword evidence="8" id="KW-1185">Reference proteome</keyword>
<reference evidence="7 8" key="1">
    <citation type="submission" date="2024-06" db="EMBL/GenBank/DDBJ databases">
        <authorList>
            <person name="Campbell A.G."/>
        </authorList>
    </citation>
    <scope>NUCLEOTIDE SEQUENCE [LARGE SCALE GENOMIC DNA]</scope>
    <source>
        <strain evidence="7 8">EM12</strain>
    </source>
</reference>
<keyword evidence="2" id="KW-0805">Transcription regulation</keyword>
<comment type="caution">
    <text evidence="7">The sequence shown here is derived from an EMBL/GenBank/DDBJ whole genome shotgun (WGS) entry which is preliminary data.</text>
</comment>
<feature type="domain" description="RNA polymerase sigma factor 70 region 4 type 2" evidence="6">
    <location>
        <begin position="127"/>
        <end position="178"/>
    </location>
</feature>
<comment type="similarity">
    <text evidence="1">Belongs to the sigma-70 factor family. ECF subfamily.</text>
</comment>
<keyword evidence="4" id="KW-0804">Transcription</keyword>
<dbReference type="InterPro" id="IPR036388">
    <property type="entry name" value="WH-like_DNA-bd_sf"/>
</dbReference>
<accession>A0ABV1QG65</accession>
<evidence type="ECO:0000256" key="2">
    <source>
        <dbReference type="ARBA" id="ARBA00023015"/>
    </source>
</evidence>
<dbReference type="NCBIfam" id="TIGR02937">
    <property type="entry name" value="sigma70-ECF"/>
    <property type="match status" value="1"/>
</dbReference>
<evidence type="ECO:0000256" key="3">
    <source>
        <dbReference type="ARBA" id="ARBA00023082"/>
    </source>
</evidence>
<feature type="domain" description="RNA polymerase sigma-70 region 2" evidence="5">
    <location>
        <begin position="24"/>
        <end position="96"/>
    </location>
</feature>
<dbReference type="SUPFAM" id="SSF88659">
    <property type="entry name" value="Sigma3 and sigma4 domains of RNA polymerase sigma factors"/>
    <property type="match status" value="1"/>
</dbReference>
<dbReference type="SUPFAM" id="SSF88946">
    <property type="entry name" value="Sigma2 domain of RNA polymerase sigma factors"/>
    <property type="match status" value="1"/>
</dbReference>
<dbReference type="Gene3D" id="1.10.10.10">
    <property type="entry name" value="Winged helix-like DNA-binding domain superfamily/Winged helix DNA-binding domain"/>
    <property type="match status" value="1"/>
</dbReference>
<dbReference type="Pfam" id="PF04542">
    <property type="entry name" value="Sigma70_r2"/>
    <property type="match status" value="1"/>
</dbReference>